<dbReference type="OrthoDB" id="6123at2759"/>
<dbReference type="STRING" id="1382522.W6MVW5"/>
<accession>W6MVW5</accession>
<comment type="similarity">
    <text evidence="3">Belongs to the INCENP family.</text>
</comment>
<keyword evidence="5" id="KW-0206">Cytoskeleton</keyword>
<feature type="region of interest" description="Disordered" evidence="7">
    <location>
        <begin position="277"/>
        <end position="302"/>
    </location>
</feature>
<feature type="domain" description="Inner centromere protein ARK-binding" evidence="8">
    <location>
        <begin position="824"/>
        <end position="863"/>
    </location>
</feature>
<dbReference type="Proteomes" id="UP000019384">
    <property type="component" value="Unassembled WGS sequence"/>
</dbReference>
<evidence type="ECO:0000256" key="4">
    <source>
        <dbReference type="ARBA" id="ARBA00022490"/>
    </source>
</evidence>
<feature type="region of interest" description="Disordered" evidence="7">
    <location>
        <begin position="472"/>
        <end position="500"/>
    </location>
</feature>
<evidence type="ECO:0000256" key="2">
    <source>
        <dbReference type="ARBA" id="ARBA00004186"/>
    </source>
</evidence>
<reference evidence="9" key="1">
    <citation type="submission" date="2013-12" db="EMBL/GenBank/DDBJ databases">
        <authorList>
            <person name="Genoscope - CEA"/>
        </authorList>
    </citation>
    <scope>NUCLEOTIDE SEQUENCE</scope>
    <source>
        <strain evidence="9">CBS 1993</strain>
    </source>
</reference>
<proteinExistence type="inferred from homology"/>
<evidence type="ECO:0000256" key="1">
    <source>
        <dbReference type="ARBA" id="ARBA00004123"/>
    </source>
</evidence>
<gene>
    <name evidence="9" type="ORF">KUCA_T00002578001</name>
</gene>
<name>W6MVW5_9ASCO</name>
<evidence type="ECO:0000313" key="10">
    <source>
        <dbReference type="Proteomes" id="UP000019384"/>
    </source>
</evidence>
<keyword evidence="10" id="KW-1185">Reference proteome</keyword>
<sequence>MESFWGAKAVPQNSTKRYLIGSSKWVACELLKTSERLEMYYSSTAELVGQELEWINDILGTDGGISEMSVKLQACVSVACDITDTANMSNTAATVASESTSRKREISLLEASPLKIEPKKSRHSMGAEMAELSKKSFPEIKVQAIETGHIEKMEVDVTNSVEQATSGVTEVISELEIDKSVLPESTEIQVSGDVKDVTSRAEQYLVHEMPQQPEPSSTVGKIEPEVVTVALPQHQDSDLPTNNAADAQKATIATDQGSPKRKTLTRKTPTAQKAAFAFATLPSRGPLTSKSAKSQDTRSEPSKVALMNKNKQGVRLLSAALNTDVKTDLKSDVKTDAKTDSKIKSSDTTKPTRDSFYTQLTVSPTPKPLAQHSVRDADWLAKNMMMKKNPQEDSPFIETKAVIPPLKTGWLTVPPLGQPSLSSPINNGGSPIKQPSTKSFTKTSKIERTSLLGSFARRVMSPIKTALSPKQSKVTAEVVQKPILQPSNSQRKSPARPDVSHFMQPTQASVARMTAEQRIKVSRESPTRFERNAIDRSKDTTETDLISSKRSVLSPVSRIEFRGTFAKSEAKSRIHKPEFSLLKHPLGIRREADARLEASKSRGTLNIAQPAPSVIARKAASNEKTKPLHRVVSTNEKTKPFEKAVPNEKNTIDRTALTKPVPLTTLSLSTHPSKVLPVKAMMKPDSDLAKQRQSASREGLNRTSRSYARTTMRTSQSSRNAVTGKKLSVGLNLVNSEEHDLVVPKETRQEFIQRLSSNLKSSASSKVLKEKHLNEKKSFGTKNSRVLQTTRDTIRDVSAKKHPIKSLSKEPVPFNETLPEIFSDDDQDSAPFKDWAKSPNLAGILLSQQRIDPSTIFGQIPKVTDDVFKTYDKRRPRTSSAQWNPNDMVTEEEKENYKLKMGFQSSRIV</sequence>
<protein>
    <recommendedName>
        <fullName evidence="8">Inner centromere protein ARK-binding domain-containing protein</fullName>
    </recommendedName>
</protein>
<keyword evidence="4" id="KW-0963">Cytoplasm</keyword>
<feature type="region of interest" description="Disordered" evidence="7">
    <location>
        <begin position="684"/>
        <end position="721"/>
    </location>
</feature>
<dbReference type="AlphaFoldDB" id="W6MVW5"/>
<feature type="region of interest" description="Disordered" evidence="7">
    <location>
        <begin position="250"/>
        <end position="269"/>
    </location>
</feature>
<dbReference type="GO" id="GO:0005819">
    <property type="term" value="C:spindle"/>
    <property type="evidence" value="ECO:0007669"/>
    <property type="project" value="UniProtKB-SubCell"/>
</dbReference>
<evidence type="ECO:0000256" key="7">
    <source>
        <dbReference type="SAM" id="MobiDB-lite"/>
    </source>
</evidence>
<reference evidence="9" key="2">
    <citation type="submission" date="2014-02" db="EMBL/GenBank/DDBJ databases">
        <title>Complete DNA sequence of /Kuraishia capsulata/ illustrates novel genomic features among budding yeasts (/Saccharomycotina/).</title>
        <authorList>
            <person name="Morales L."/>
            <person name="Noel B."/>
            <person name="Porcel B."/>
            <person name="Marcet-Houben M."/>
            <person name="Hullo M-F."/>
            <person name="Sacerdot C."/>
            <person name="Tekaia F."/>
            <person name="Leh-Louis V."/>
            <person name="Despons L."/>
            <person name="Khanna V."/>
            <person name="Aury J-M."/>
            <person name="Barbe V."/>
            <person name="Couloux A."/>
            <person name="Labadie K."/>
            <person name="Pelletier E."/>
            <person name="Souciet J-L."/>
            <person name="Boekhout T."/>
            <person name="Gabaldon T."/>
            <person name="Wincker P."/>
            <person name="Dujon B."/>
        </authorList>
    </citation>
    <scope>NUCLEOTIDE SEQUENCE</scope>
    <source>
        <strain evidence="9">CBS 1993</strain>
    </source>
</reference>
<dbReference type="GO" id="GO:0005634">
    <property type="term" value="C:nucleus"/>
    <property type="evidence" value="ECO:0007669"/>
    <property type="project" value="UniProtKB-SubCell"/>
</dbReference>
<keyword evidence="6" id="KW-0539">Nucleus</keyword>
<evidence type="ECO:0000256" key="3">
    <source>
        <dbReference type="ARBA" id="ARBA00010042"/>
    </source>
</evidence>
<dbReference type="GeneID" id="34519995"/>
<feature type="compositionally biased region" description="Polar residues" evidence="7">
    <location>
        <begin position="691"/>
        <end position="721"/>
    </location>
</feature>
<evidence type="ECO:0000256" key="5">
    <source>
        <dbReference type="ARBA" id="ARBA00023212"/>
    </source>
</evidence>
<dbReference type="Pfam" id="PF03941">
    <property type="entry name" value="INCENP_ARK-bind"/>
    <property type="match status" value="1"/>
</dbReference>
<feature type="region of interest" description="Disordered" evidence="7">
    <location>
        <begin position="422"/>
        <end position="442"/>
    </location>
</feature>
<evidence type="ECO:0000259" key="8">
    <source>
        <dbReference type="Pfam" id="PF03941"/>
    </source>
</evidence>
<evidence type="ECO:0000256" key="6">
    <source>
        <dbReference type="ARBA" id="ARBA00023242"/>
    </source>
</evidence>
<dbReference type="RefSeq" id="XP_022458607.1">
    <property type="nucleotide sequence ID" value="XM_022602843.1"/>
</dbReference>
<comment type="subcellular location">
    <subcellularLocation>
        <location evidence="2">Cytoplasm</location>
        <location evidence="2">Cytoskeleton</location>
        <location evidence="2">Spindle</location>
    </subcellularLocation>
    <subcellularLocation>
        <location evidence="1">Nucleus</location>
    </subcellularLocation>
</comment>
<feature type="region of interest" description="Disordered" evidence="7">
    <location>
        <begin position="332"/>
        <end position="353"/>
    </location>
</feature>
<dbReference type="HOGENOM" id="CLU_319591_0_0_1"/>
<evidence type="ECO:0000313" key="9">
    <source>
        <dbReference type="EMBL" id="CDK26605.1"/>
    </source>
</evidence>
<dbReference type="InterPro" id="IPR005635">
    <property type="entry name" value="Inner_centromere_prot_ARK-bd"/>
</dbReference>
<organism evidence="9 10">
    <name type="scientific">Kuraishia capsulata CBS 1993</name>
    <dbReference type="NCBI Taxonomy" id="1382522"/>
    <lineage>
        <taxon>Eukaryota</taxon>
        <taxon>Fungi</taxon>
        <taxon>Dikarya</taxon>
        <taxon>Ascomycota</taxon>
        <taxon>Saccharomycotina</taxon>
        <taxon>Pichiomycetes</taxon>
        <taxon>Pichiales</taxon>
        <taxon>Pichiaceae</taxon>
        <taxon>Kuraishia</taxon>
    </lineage>
</organism>
<dbReference type="EMBL" id="HG793127">
    <property type="protein sequence ID" value="CDK26605.1"/>
    <property type="molecule type" value="Genomic_DNA"/>
</dbReference>